<dbReference type="AlphaFoldDB" id="A0A1J5RXB0"/>
<reference evidence="1" key="1">
    <citation type="submission" date="2016-10" db="EMBL/GenBank/DDBJ databases">
        <title>Sequence of Gallionella enrichment culture.</title>
        <authorList>
            <person name="Poehlein A."/>
            <person name="Muehling M."/>
            <person name="Daniel R."/>
        </authorList>
    </citation>
    <scope>NUCLEOTIDE SEQUENCE</scope>
</reference>
<sequence>MKLHQKGFLLVALSKNNKLWDDELIVQAFIEYNISGDYSEKTLRIALDELSAAGLITRVEKRLESNIRHAKLLFRYQLSDFGRMRMVDTGLL</sequence>
<comment type="caution">
    <text evidence="1">The sequence shown here is derived from an EMBL/GenBank/DDBJ whole genome shotgun (WGS) entry which is preliminary data.</text>
</comment>
<proteinExistence type="predicted"/>
<gene>
    <name evidence="1" type="ORF">GALL_212880</name>
</gene>
<organism evidence="1">
    <name type="scientific">mine drainage metagenome</name>
    <dbReference type="NCBI Taxonomy" id="410659"/>
    <lineage>
        <taxon>unclassified sequences</taxon>
        <taxon>metagenomes</taxon>
        <taxon>ecological metagenomes</taxon>
    </lineage>
</organism>
<name>A0A1J5RXB0_9ZZZZ</name>
<accession>A0A1J5RXB0</accession>
<evidence type="ECO:0000313" key="1">
    <source>
        <dbReference type="EMBL" id="OIQ96700.1"/>
    </source>
</evidence>
<protein>
    <submittedName>
        <fullName evidence="1">Uncharacterized protein</fullName>
    </submittedName>
</protein>
<dbReference type="EMBL" id="MLJW01000144">
    <property type="protein sequence ID" value="OIQ96700.1"/>
    <property type="molecule type" value="Genomic_DNA"/>
</dbReference>